<reference evidence="2" key="2">
    <citation type="submission" date="2019-10" db="EMBL/GenBank/DDBJ databases">
        <authorList>
            <consortium name="NCBI Genome Project"/>
        </authorList>
    </citation>
    <scope>NUCLEOTIDE SEQUENCE</scope>
    <source>
        <strain evidence="2">NI907</strain>
    </source>
</reference>
<dbReference type="RefSeq" id="XP_030987819.1">
    <property type="nucleotide sequence ID" value="XM_031121614.1"/>
</dbReference>
<dbReference type="KEGG" id="pgri:PgNI_01543"/>
<dbReference type="GeneID" id="41956528"/>
<reference evidence="2" key="3">
    <citation type="submission" date="2025-08" db="UniProtKB">
        <authorList>
            <consortium name="RefSeq"/>
        </authorList>
    </citation>
    <scope>IDENTIFICATION</scope>
    <source>
        <strain evidence="2">NI907</strain>
    </source>
</reference>
<accession>A0A6P8BLB4</accession>
<proteinExistence type="predicted"/>
<sequence>MLARSISFLHLDPNLLSVYTLPKLKIRARSPTMVHSHPTPIALMSGCAMTVPMQEKMFLTKLLTAMPLDDLDGMNSVSIVVAAEKISMLLRPNSKLATLGTAQYRPLSMVQPNMMSALG</sequence>
<dbReference type="AlphaFoldDB" id="A0A6P8BLB4"/>
<evidence type="ECO:0000313" key="1">
    <source>
        <dbReference type="Proteomes" id="UP000515153"/>
    </source>
</evidence>
<evidence type="ECO:0000313" key="2">
    <source>
        <dbReference type="RefSeq" id="XP_030987819.1"/>
    </source>
</evidence>
<keyword evidence="1" id="KW-1185">Reference proteome</keyword>
<gene>
    <name evidence="2" type="ORF">PgNI_01543</name>
</gene>
<dbReference type="Proteomes" id="UP000515153">
    <property type="component" value="Unplaced"/>
</dbReference>
<reference evidence="2" key="1">
    <citation type="journal article" date="2019" name="Mol. Biol. Evol.">
        <title>Blast fungal genomes show frequent chromosomal changes, gene gains and losses, and effector gene turnover.</title>
        <authorList>
            <person name="Gomez Luciano L.B."/>
            <person name="Jason Tsai I."/>
            <person name="Chuma I."/>
            <person name="Tosa Y."/>
            <person name="Chen Y.H."/>
            <person name="Li J.Y."/>
            <person name="Li M.Y."/>
            <person name="Jade Lu M.Y."/>
            <person name="Nakayashiki H."/>
            <person name="Li W.H."/>
        </authorList>
    </citation>
    <scope>NUCLEOTIDE SEQUENCE</scope>
    <source>
        <strain evidence="2">NI907</strain>
    </source>
</reference>
<organism evidence="1 2">
    <name type="scientific">Pyricularia grisea</name>
    <name type="common">Crabgrass-specific blast fungus</name>
    <name type="synonym">Magnaporthe grisea</name>
    <dbReference type="NCBI Taxonomy" id="148305"/>
    <lineage>
        <taxon>Eukaryota</taxon>
        <taxon>Fungi</taxon>
        <taxon>Dikarya</taxon>
        <taxon>Ascomycota</taxon>
        <taxon>Pezizomycotina</taxon>
        <taxon>Sordariomycetes</taxon>
        <taxon>Sordariomycetidae</taxon>
        <taxon>Magnaporthales</taxon>
        <taxon>Pyriculariaceae</taxon>
        <taxon>Pyricularia</taxon>
    </lineage>
</organism>
<protein>
    <submittedName>
        <fullName evidence="2">Uncharacterized protein</fullName>
    </submittedName>
</protein>
<name>A0A6P8BLB4_PYRGI</name>